<sequence length="333" mass="36375">MSAILSPVGLLLIILAGYLFKRFGLFGQRDYRVLQTAEFNLVLPGAIIYSFATNPHDISLLWLTLFAFFTALIPVVFIFFATRKRNVTDRAFLMLNGAGYNLGCFVFPVSQAFWGAGAVVPAAMFDVGNCIMVAGGTNVLTQQLLHIQPGKTLAEQHAGDAPTLPYVKPKDKDARRLARRALVRNICKSFFGSVPFDTYLLMIVLMLAQAPIPSWIATLCQPLSNANAFIAMFMVGMLMDLPENKHDTMEVLAVIAWRLPFSIAFAFAAWFLLPFDPSIRAVAVLSVLAPIAIFSTLFTDKVLGNAKLAGFSLSITAIISLVMMSVAHALMGV</sequence>
<feature type="transmembrane region" description="Helical" evidence="8">
    <location>
        <begin position="189"/>
        <end position="208"/>
    </location>
</feature>
<comment type="subcellular location">
    <subcellularLocation>
        <location evidence="1">Cell membrane</location>
        <topology evidence="1">Multi-pass membrane protein</topology>
    </subcellularLocation>
</comment>
<protein>
    <submittedName>
        <fullName evidence="9">Permease</fullName>
    </submittedName>
</protein>
<organism evidence="9 10">
    <name type="scientific">Bifidobacterium oedipodis</name>
    <dbReference type="NCBI Taxonomy" id="2675322"/>
    <lineage>
        <taxon>Bacteria</taxon>
        <taxon>Bacillati</taxon>
        <taxon>Actinomycetota</taxon>
        <taxon>Actinomycetes</taxon>
        <taxon>Bifidobacteriales</taxon>
        <taxon>Bifidobacteriaceae</taxon>
        <taxon>Bifidobacterium</taxon>
    </lineage>
</organism>
<comment type="similarity">
    <text evidence="2">Belongs to the auxin efflux carrier (TC 2.A.69) family.</text>
</comment>
<dbReference type="GO" id="GO:0055085">
    <property type="term" value="P:transmembrane transport"/>
    <property type="evidence" value="ECO:0007669"/>
    <property type="project" value="InterPro"/>
</dbReference>
<keyword evidence="5 8" id="KW-0812">Transmembrane</keyword>
<gene>
    <name evidence="9" type="ORF">G1C95_2354</name>
</gene>
<feature type="transmembrane region" description="Helical" evidence="8">
    <location>
        <begin position="33"/>
        <end position="52"/>
    </location>
</feature>
<comment type="caution">
    <text evidence="9">The sequence shown here is derived from an EMBL/GenBank/DDBJ whole genome shotgun (WGS) entry which is preliminary data.</text>
</comment>
<dbReference type="RefSeq" id="WP_169173168.1">
    <property type="nucleotide sequence ID" value="NZ_JAAIII010000010.1"/>
</dbReference>
<keyword evidence="10" id="KW-1185">Reference proteome</keyword>
<dbReference type="EMBL" id="JAAIII010000010">
    <property type="protein sequence ID" value="NMM95166.1"/>
    <property type="molecule type" value="Genomic_DNA"/>
</dbReference>
<accession>A0A7Y0ERM6</accession>
<dbReference type="InterPro" id="IPR004776">
    <property type="entry name" value="Mem_transp_PIN-like"/>
</dbReference>
<feature type="transmembrane region" description="Helical" evidence="8">
    <location>
        <begin position="279"/>
        <end position="298"/>
    </location>
</feature>
<evidence type="ECO:0000256" key="2">
    <source>
        <dbReference type="ARBA" id="ARBA00010145"/>
    </source>
</evidence>
<dbReference type="Proteomes" id="UP000532194">
    <property type="component" value="Unassembled WGS sequence"/>
</dbReference>
<proteinExistence type="inferred from homology"/>
<keyword evidence="6 8" id="KW-1133">Transmembrane helix</keyword>
<keyword evidence="7 8" id="KW-0472">Membrane</keyword>
<evidence type="ECO:0000256" key="1">
    <source>
        <dbReference type="ARBA" id="ARBA00004651"/>
    </source>
</evidence>
<keyword evidence="3" id="KW-0813">Transport</keyword>
<feature type="transmembrane region" description="Helical" evidence="8">
    <location>
        <begin position="6"/>
        <end position="21"/>
    </location>
</feature>
<evidence type="ECO:0000256" key="6">
    <source>
        <dbReference type="ARBA" id="ARBA00022989"/>
    </source>
</evidence>
<dbReference type="AlphaFoldDB" id="A0A7Y0ERM6"/>
<evidence type="ECO:0000313" key="9">
    <source>
        <dbReference type="EMBL" id="NMM95166.1"/>
    </source>
</evidence>
<feature type="transmembrane region" description="Helical" evidence="8">
    <location>
        <begin position="251"/>
        <end position="273"/>
    </location>
</feature>
<evidence type="ECO:0000256" key="4">
    <source>
        <dbReference type="ARBA" id="ARBA00022475"/>
    </source>
</evidence>
<dbReference type="InterPro" id="IPR038770">
    <property type="entry name" value="Na+/solute_symporter_sf"/>
</dbReference>
<dbReference type="PANTHER" id="PTHR36838">
    <property type="entry name" value="AUXIN EFFLUX CARRIER FAMILY PROTEIN"/>
    <property type="match status" value="1"/>
</dbReference>
<evidence type="ECO:0000256" key="8">
    <source>
        <dbReference type="SAM" id="Phobius"/>
    </source>
</evidence>
<evidence type="ECO:0000256" key="5">
    <source>
        <dbReference type="ARBA" id="ARBA00022692"/>
    </source>
</evidence>
<feature type="transmembrane region" description="Helical" evidence="8">
    <location>
        <begin position="214"/>
        <end position="239"/>
    </location>
</feature>
<dbReference type="Pfam" id="PF03547">
    <property type="entry name" value="Mem_trans"/>
    <property type="match status" value="1"/>
</dbReference>
<name>A0A7Y0ERM6_9BIFI</name>
<evidence type="ECO:0000256" key="3">
    <source>
        <dbReference type="ARBA" id="ARBA00022448"/>
    </source>
</evidence>
<feature type="transmembrane region" description="Helical" evidence="8">
    <location>
        <begin position="310"/>
        <end position="331"/>
    </location>
</feature>
<keyword evidence="4" id="KW-1003">Cell membrane</keyword>
<dbReference type="Gene3D" id="1.20.1530.20">
    <property type="match status" value="1"/>
</dbReference>
<dbReference type="GO" id="GO:0005886">
    <property type="term" value="C:plasma membrane"/>
    <property type="evidence" value="ECO:0007669"/>
    <property type="project" value="UniProtKB-SubCell"/>
</dbReference>
<feature type="transmembrane region" description="Helical" evidence="8">
    <location>
        <begin position="58"/>
        <end position="80"/>
    </location>
</feature>
<evidence type="ECO:0000313" key="10">
    <source>
        <dbReference type="Proteomes" id="UP000532194"/>
    </source>
</evidence>
<reference evidence="9 10" key="1">
    <citation type="submission" date="2020-02" db="EMBL/GenBank/DDBJ databases">
        <title>Characterization of phylogenetic diversity of novel bifidobacterial species isolated in Czech ZOOs.</title>
        <authorList>
            <person name="Lugli G.A."/>
            <person name="Vera N.B."/>
            <person name="Ventura M."/>
        </authorList>
    </citation>
    <scope>NUCLEOTIDE SEQUENCE [LARGE SCALE GENOMIC DNA]</scope>
    <source>
        <strain evidence="9 10">DSM 109957</strain>
    </source>
</reference>
<evidence type="ECO:0000256" key="7">
    <source>
        <dbReference type="ARBA" id="ARBA00023136"/>
    </source>
</evidence>
<dbReference type="PANTHER" id="PTHR36838:SF3">
    <property type="entry name" value="TRANSPORTER AUXIN EFFLUX CARRIER EC FAMILY"/>
    <property type="match status" value="1"/>
</dbReference>